<feature type="transmembrane region" description="Helical" evidence="6">
    <location>
        <begin position="430"/>
        <end position="447"/>
    </location>
</feature>
<dbReference type="PANTHER" id="PTHR42718:SF9">
    <property type="entry name" value="MAJOR FACILITATOR SUPERFAMILY MULTIDRUG TRANSPORTER MFSC"/>
    <property type="match status" value="1"/>
</dbReference>
<accession>A0A370HT27</accession>
<feature type="domain" description="Major facilitator superfamily (MFS) profile" evidence="7">
    <location>
        <begin position="13"/>
        <end position="453"/>
    </location>
</feature>
<feature type="transmembrane region" description="Helical" evidence="6">
    <location>
        <begin position="165"/>
        <end position="186"/>
    </location>
</feature>
<dbReference type="Pfam" id="PF07690">
    <property type="entry name" value="MFS_1"/>
    <property type="match status" value="2"/>
</dbReference>
<feature type="transmembrane region" description="Helical" evidence="6">
    <location>
        <begin position="137"/>
        <end position="159"/>
    </location>
</feature>
<evidence type="ECO:0000313" key="9">
    <source>
        <dbReference type="Proteomes" id="UP000254869"/>
    </source>
</evidence>
<feature type="transmembrane region" description="Helical" evidence="6">
    <location>
        <begin position="306"/>
        <end position="329"/>
    </location>
</feature>
<evidence type="ECO:0000256" key="1">
    <source>
        <dbReference type="ARBA" id="ARBA00004651"/>
    </source>
</evidence>
<evidence type="ECO:0000313" key="8">
    <source>
        <dbReference type="EMBL" id="RDI61676.1"/>
    </source>
</evidence>
<dbReference type="PANTHER" id="PTHR42718">
    <property type="entry name" value="MAJOR FACILITATOR SUPERFAMILY MULTIDRUG TRANSPORTER MFSC"/>
    <property type="match status" value="1"/>
</dbReference>
<dbReference type="PROSITE" id="PS50850">
    <property type="entry name" value="MFS"/>
    <property type="match status" value="1"/>
</dbReference>
<proteinExistence type="predicted"/>
<keyword evidence="4 6" id="KW-1133">Transmembrane helix</keyword>
<evidence type="ECO:0000256" key="5">
    <source>
        <dbReference type="ARBA" id="ARBA00023136"/>
    </source>
</evidence>
<dbReference type="InterPro" id="IPR020846">
    <property type="entry name" value="MFS_dom"/>
</dbReference>
<comment type="caution">
    <text evidence="8">The sequence shown here is derived from an EMBL/GenBank/DDBJ whole genome shotgun (WGS) entry which is preliminary data.</text>
</comment>
<dbReference type="GO" id="GO:0022857">
    <property type="term" value="F:transmembrane transporter activity"/>
    <property type="evidence" value="ECO:0007669"/>
    <property type="project" value="InterPro"/>
</dbReference>
<dbReference type="InterPro" id="IPR011701">
    <property type="entry name" value="MFS"/>
</dbReference>
<dbReference type="STRING" id="1210086.GCA_001613105_07616"/>
<evidence type="ECO:0000256" key="3">
    <source>
        <dbReference type="ARBA" id="ARBA00022692"/>
    </source>
</evidence>
<comment type="subcellular location">
    <subcellularLocation>
        <location evidence="1">Cell membrane</location>
        <topology evidence="1">Multi-pass membrane protein</topology>
    </subcellularLocation>
</comment>
<keyword evidence="9" id="KW-1185">Reference proteome</keyword>
<gene>
    <name evidence="8" type="ORF">DFR76_113178</name>
</gene>
<feature type="transmembrane region" description="Helical" evidence="6">
    <location>
        <begin position="80"/>
        <end position="99"/>
    </location>
</feature>
<keyword evidence="3 6" id="KW-0812">Transmembrane</keyword>
<keyword evidence="5 6" id="KW-0472">Membrane</keyword>
<feature type="transmembrane region" description="Helical" evidence="6">
    <location>
        <begin position="226"/>
        <end position="247"/>
    </location>
</feature>
<sequence>MHSDISSTRRIGAMVALSFGVLSYGLMQTMLVPALGVLQRALHASTSAATWAVLSAPLLASAVLTPVIGRLGDRYGRRRTLLTVLAVYLIATVIAAAAPNIGVLIAARAAQGISLAILPLAFGSVPRVLPPERVHGGLGLLAGLVSGAAGIALVCGGLIVDHASWRWLFVSGAGLIAVTAALTYAFVPEGRTTRTGGLDPAGTVLLAGGLSGILLALTFGPTAGWLAARTLGTAVLGAASLAGFLALERRLHAPLIDPDLVLHRRVGVAHLAIFALGVVQFLYYVLVPKLVELPRPAGGFAGSVTTAGLVMLPSTLIILPAGALAGHLIRRHGPRLPMAAGLLAAAAGAALLALAHGDLARLAICALPIGLGTALVMAAAPAHLHQVVDQAHGATANGINTVARTVGGALGSQLAAALTATSLTVGVPRAFWLAAVVAIVGAAIVFGRTGPSADSSVTPKQPVALAD</sequence>
<feature type="transmembrane region" description="Helical" evidence="6">
    <location>
        <begin position="198"/>
        <end position="220"/>
    </location>
</feature>
<dbReference type="EMBL" id="QQBC01000013">
    <property type="protein sequence ID" value="RDI61676.1"/>
    <property type="molecule type" value="Genomic_DNA"/>
</dbReference>
<dbReference type="SUPFAM" id="SSF103473">
    <property type="entry name" value="MFS general substrate transporter"/>
    <property type="match status" value="1"/>
</dbReference>
<keyword evidence="2" id="KW-0813">Transport</keyword>
<dbReference type="InterPro" id="IPR036259">
    <property type="entry name" value="MFS_trans_sf"/>
</dbReference>
<dbReference type="GO" id="GO:0005886">
    <property type="term" value="C:plasma membrane"/>
    <property type="evidence" value="ECO:0007669"/>
    <property type="project" value="UniProtKB-SubCell"/>
</dbReference>
<feature type="transmembrane region" description="Helical" evidence="6">
    <location>
        <begin position="12"/>
        <end position="36"/>
    </location>
</feature>
<reference evidence="8 9" key="1">
    <citation type="submission" date="2018-07" db="EMBL/GenBank/DDBJ databases">
        <title>Genomic Encyclopedia of Type Strains, Phase IV (KMG-IV): sequencing the most valuable type-strain genomes for metagenomic binning, comparative biology and taxonomic classification.</title>
        <authorList>
            <person name="Goeker M."/>
        </authorList>
    </citation>
    <scope>NUCLEOTIDE SEQUENCE [LARGE SCALE GENOMIC DNA]</scope>
    <source>
        <strain evidence="8 9">DSM 44290</strain>
    </source>
</reference>
<feature type="transmembrane region" description="Helical" evidence="6">
    <location>
        <begin position="360"/>
        <end position="380"/>
    </location>
</feature>
<dbReference type="RefSeq" id="WP_068008638.1">
    <property type="nucleotide sequence ID" value="NZ_QQBC01000013.1"/>
</dbReference>
<evidence type="ECO:0000256" key="6">
    <source>
        <dbReference type="SAM" id="Phobius"/>
    </source>
</evidence>
<evidence type="ECO:0000256" key="2">
    <source>
        <dbReference type="ARBA" id="ARBA00022448"/>
    </source>
</evidence>
<dbReference type="Proteomes" id="UP000254869">
    <property type="component" value="Unassembled WGS sequence"/>
</dbReference>
<protein>
    <submittedName>
        <fullName evidence="8">MFS transporter</fullName>
    </submittedName>
</protein>
<name>A0A370HT27_9NOCA</name>
<dbReference type="AlphaFoldDB" id="A0A370HT27"/>
<dbReference type="Gene3D" id="1.20.1250.20">
    <property type="entry name" value="MFS general substrate transporter like domains"/>
    <property type="match status" value="2"/>
</dbReference>
<feature type="transmembrane region" description="Helical" evidence="6">
    <location>
        <begin position="268"/>
        <end position="286"/>
    </location>
</feature>
<organism evidence="8 9">
    <name type="scientific">Nocardia pseudobrasiliensis</name>
    <dbReference type="NCBI Taxonomy" id="45979"/>
    <lineage>
        <taxon>Bacteria</taxon>
        <taxon>Bacillati</taxon>
        <taxon>Actinomycetota</taxon>
        <taxon>Actinomycetes</taxon>
        <taxon>Mycobacteriales</taxon>
        <taxon>Nocardiaceae</taxon>
        <taxon>Nocardia</taxon>
    </lineage>
</organism>
<feature type="transmembrane region" description="Helical" evidence="6">
    <location>
        <begin position="48"/>
        <end position="68"/>
    </location>
</feature>
<evidence type="ECO:0000256" key="4">
    <source>
        <dbReference type="ARBA" id="ARBA00022989"/>
    </source>
</evidence>
<evidence type="ECO:0000259" key="7">
    <source>
        <dbReference type="PROSITE" id="PS50850"/>
    </source>
</evidence>
<feature type="transmembrane region" description="Helical" evidence="6">
    <location>
        <begin position="336"/>
        <end position="354"/>
    </location>
</feature>